<evidence type="ECO:0000313" key="2">
    <source>
        <dbReference type="Proteomes" id="UP001335648"/>
    </source>
</evidence>
<keyword evidence="2" id="KW-1185">Reference proteome</keyword>
<sequence length="82" mass="8441">MHSNPLLLPFSTHSISPAPWLQDQACTAATADHAATRVAGWDAGAGGLEGERGGELSIVGLDSTLSPLEHPLMGEPTDNHAS</sequence>
<organism evidence="1 2">
    <name type="scientific">Champsocephalus esox</name>
    <name type="common">pike icefish</name>
    <dbReference type="NCBI Taxonomy" id="159716"/>
    <lineage>
        <taxon>Eukaryota</taxon>
        <taxon>Metazoa</taxon>
        <taxon>Chordata</taxon>
        <taxon>Craniata</taxon>
        <taxon>Vertebrata</taxon>
        <taxon>Euteleostomi</taxon>
        <taxon>Actinopterygii</taxon>
        <taxon>Neopterygii</taxon>
        <taxon>Teleostei</taxon>
        <taxon>Neoteleostei</taxon>
        <taxon>Acanthomorphata</taxon>
        <taxon>Eupercaria</taxon>
        <taxon>Perciformes</taxon>
        <taxon>Notothenioidei</taxon>
        <taxon>Channichthyidae</taxon>
        <taxon>Champsocephalus</taxon>
    </lineage>
</organism>
<dbReference type="AlphaFoldDB" id="A0AAN8CTU5"/>
<gene>
    <name evidence="1" type="ORF">CesoFtcFv8_003419</name>
</gene>
<accession>A0AAN8CTU5</accession>
<name>A0AAN8CTU5_9TELE</name>
<reference evidence="1 2" key="1">
    <citation type="journal article" date="2023" name="Mol. Biol. Evol.">
        <title>Genomics of Secondarily Temperate Adaptation in the Only Non-Antarctic Icefish.</title>
        <authorList>
            <person name="Rivera-Colon A.G."/>
            <person name="Rayamajhi N."/>
            <person name="Minhas B.F."/>
            <person name="Madrigal G."/>
            <person name="Bilyk K.T."/>
            <person name="Yoon V."/>
            <person name="Hune M."/>
            <person name="Gregory S."/>
            <person name="Cheng C.H.C."/>
            <person name="Catchen J.M."/>
        </authorList>
    </citation>
    <scope>NUCLEOTIDE SEQUENCE [LARGE SCALE GENOMIC DNA]</scope>
    <source>
        <strain evidence="1">JC2023a</strain>
    </source>
</reference>
<dbReference type="Proteomes" id="UP001335648">
    <property type="component" value="Unassembled WGS sequence"/>
</dbReference>
<dbReference type="EMBL" id="JAULUE010002048">
    <property type="protein sequence ID" value="KAK5909494.1"/>
    <property type="molecule type" value="Genomic_DNA"/>
</dbReference>
<protein>
    <submittedName>
        <fullName evidence="1">Uncharacterized protein</fullName>
    </submittedName>
</protein>
<proteinExistence type="predicted"/>
<comment type="caution">
    <text evidence="1">The sequence shown here is derived from an EMBL/GenBank/DDBJ whole genome shotgun (WGS) entry which is preliminary data.</text>
</comment>
<evidence type="ECO:0000313" key="1">
    <source>
        <dbReference type="EMBL" id="KAK5909494.1"/>
    </source>
</evidence>